<dbReference type="InterPro" id="IPR029039">
    <property type="entry name" value="Flavoprotein-like_sf"/>
</dbReference>
<evidence type="ECO:0000256" key="1">
    <source>
        <dbReference type="ARBA" id="ARBA00023002"/>
    </source>
</evidence>
<reference evidence="4" key="1">
    <citation type="submission" date="2015-02" db="EMBL/GenBank/DDBJ databases">
        <authorList>
            <person name="Ju K.-S."/>
            <person name="Doroghazi J.R."/>
            <person name="Metcalf W."/>
        </authorList>
    </citation>
    <scope>NUCLEOTIDE SEQUENCE [LARGE SCALE GENOMIC DNA]</scope>
    <source>
        <strain evidence="4">NRRL B-16380</strain>
    </source>
</reference>
<dbReference type="PANTHER" id="PTHR47307">
    <property type="entry name" value="GLUTATHIONE-REGULATED POTASSIUM-EFFLUX SYSTEM ANCILLARY PROTEIN KEFG"/>
    <property type="match status" value="1"/>
</dbReference>
<keyword evidence="1" id="KW-0560">Oxidoreductase</keyword>
<dbReference type="EMBL" id="JYJH01000049">
    <property type="protein sequence ID" value="KJK34364.1"/>
    <property type="molecule type" value="Genomic_DNA"/>
</dbReference>
<evidence type="ECO:0000313" key="4">
    <source>
        <dbReference type="Proteomes" id="UP000034786"/>
    </source>
</evidence>
<dbReference type="RefSeq" id="WP_031144224.1">
    <property type="nucleotide sequence ID" value="NZ_JYJH01000049.1"/>
</dbReference>
<keyword evidence="4" id="KW-1185">Reference proteome</keyword>
<dbReference type="GO" id="GO:0003955">
    <property type="term" value="F:NAD(P)H dehydrogenase (quinone) activity"/>
    <property type="evidence" value="ECO:0007669"/>
    <property type="project" value="TreeGrafter"/>
</dbReference>
<accession>A0A0M2GHE4</accession>
<dbReference type="GO" id="GO:0010181">
    <property type="term" value="F:FMN binding"/>
    <property type="evidence" value="ECO:0007669"/>
    <property type="project" value="TreeGrafter"/>
</dbReference>
<organism evidence="3 4">
    <name type="scientific">Streptomyces variegatus</name>
    <dbReference type="NCBI Taxonomy" id="284040"/>
    <lineage>
        <taxon>Bacteria</taxon>
        <taxon>Bacillati</taxon>
        <taxon>Actinomycetota</taxon>
        <taxon>Actinomycetes</taxon>
        <taxon>Kitasatosporales</taxon>
        <taxon>Streptomycetaceae</taxon>
        <taxon>Streptomyces</taxon>
    </lineage>
</organism>
<comment type="caution">
    <text evidence="3">The sequence shown here is derived from an EMBL/GenBank/DDBJ whole genome shotgun (WGS) entry which is preliminary data.</text>
</comment>
<evidence type="ECO:0000313" key="3">
    <source>
        <dbReference type="EMBL" id="KJK34364.1"/>
    </source>
</evidence>
<dbReference type="AlphaFoldDB" id="A0A0M2GHE4"/>
<gene>
    <name evidence="3" type="ORF">UK15_36325</name>
</gene>
<feature type="domain" description="Flavodoxin-like fold" evidence="2">
    <location>
        <begin position="2"/>
        <end position="174"/>
    </location>
</feature>
<proteinExistence type="predicted"/>
<dbReference type="GO" id="GO:0009055">
    <property type="term" value="F:electron transfer activity"/>
    <property type="evidence" value="ECO:0007669"/>
    <property type="project" value="TreeGrafter"/>
</dbReference>
<dbReference type="InterPro" id="IPR046980">
    <property type="entry name" value="KefG/KefF"/>
</dbReference>
<dbReference type="Pfam" id="PF02525">
    <property type="entry name" value="Flavodoxin_2"/>
    <property type="match status" value="1"/>
</dbReference>
<dbReference type="InterPro" id="IPR003680">
    <property type="entry name" value="Flavodoxin_fold"/>
</dbReference>
<name>A0A0M2GHE4_9ACTN</name>
<dbReference type="STRING" id="284040.UK15_36325"/>
<dbReference type="Gene3D" id="3.40.50.360">
    <property type="match status" value="1"/>
</dbReference>
<protein>
    <submittedName>
        <fullName evidence="3">NADP(H) oxidoreductase</fullName>
    </submittedName>
</protein>
<sequence>MSKVLLVVGHPDLSRSRANAALVDAVRDLAHVTVHDLYATYPDFQIDAAAEQALLADHDVIVFQHPVFWYNTTPLFKQWQDKVFTLGWAFTMDGSASQLAGKKAVVAVTTGVPGERYTPEGANKATLETLLSNWHATLRLCQFDIQQPMVKVYGTAFGLSDEDLAVAAKQYNELLASFAA</sequence>
<dbReference type="PATRIC" id="fig|284040.3.peg.6485"/>
<dbReference type="SUPFAM" id="SSF52218">
    <property type="entry name" value="Flavoproteins"/>
    <property type="match status" value="1"/>
</dbReference>
<evidence type="ECO:0000259" key="2">
    <source>
        <dbReference type="Pfam" id="PF02525"/>
    </source>
</evidence>
<dbReference type="Proteomes" id="UP000034786">
    <property type="component" value="Unassembled WGS sequence"/>
</dbReference>
<dbReference type="PANTHER" id="PTHR47307:SF1">
    <property type="entry name" value="GLUTATHIONE-REGULATED POTASSIUM-EFFLUX SYSTEM ANCILLARY PROTEIN KEFG"/>
    <property type="match status" value="1"/>
</dbReference>